<gene>
    <name evidence="2" type="ORF">ARMSODRAFT_529022</name>
</gene>
<name>A0A2H3B3W5_9AGAR</name>
<evidence type="ECO:0000313" key="2">
    <source>
        <dbReference type="EMBL" id="PBK63574.1"/>
    </source>
</evidence>
<dbReference type="AlphaFoldDB" id="A0A2H3B3W5"/>
<reference evidence="3" key="1">
    <citation type="journal article" date="2017" name="Nat. Ecol. Evol.">
        <title>Genome expansion and lineage-specific genetic innovations in the forest pathogenic fungi Armillaria.</title>
        <authorList>
            <person name="Sipos G."/>
            <person name="Prasanna A.N."/>
            <person name="Walter M.C."/>
            <person name="O'Connor E."/>
            <person name="Balint B."/>
            <person name="Krizsan K."/>
            <person name="Kiss B."/>
            <person name="Hess J."/>
            <person name="Varga T."/>
            <person name="Slot J."/>
            <person name="Riley R."/>
            <person name="Boka B."/>
            <person name="Rigling D."/>
            <person name="Barry K."/>
            <person name="Lee J."/>
            <person name="Mihaltcheva S."/>
            <person name="LaButti K."/>
            <person name="Lipzen A."/>
            <person name="Waldron R."/>
            <person name="Moloney N.M."/>
            <person name="Sperisen C."/>
            <person name="Kredics L."/>
            <person name="Vagvoelgyi C."/>
            <person name="Patrignani A."/>
            <person name="Fitzpatrick D."/>
            <person name="Nagy I."/>
            <person name="Doyle S."/>
            <person name="Anderson J.B."/>
            <person name="Grigoriev I.V."/>
            <person name="Gueldener U."/>
            <person name="Muensterkoetter M."/>
            <person name="Nagy L.G."/>
        </authorList>
    </citation>
    <scope>NUCLEOTIDE SEQUENCE [LARGE SCALE GENOMIC DNA]</scope>
    <source>
        <strain evidence="3">28-4</strain>
    </source>
</reference>
<sequence>MALRHHQTYQRMPQYPSSGPHQFRKANRRYLSRLSRGVPTRHLHQSIITFLLTILPIRLGTCIQVLRTGTIPLNMAFSSAVKADLPFLFP</sequence>
<evidence type="ECO:0000313" key="3">
    <source>
        <dbReference type="Proteomes" id="UP000218334"/>
    </source>
</evidence>
<dbReference type="EMBL" id="KZ293457">
    <property type="protein sequence ID" value="PBK63574.1"/>
    <property type="molecule type" value="Genomic_DNA"/>
</dbReference>
<dbReference type="Proteomes" id="UP000218334">
    <property type="component" value="Unassembled WGS sequence"/>
</dbReference>
<protein>
    <submittedName>
        <fullName evidence="2">Uncharacterized protein</fullName>
    </submittedName>
</protein>
<feature type="region of interest" description="Disordered" evidence="1">
    <location>
        <begin position="1"/>
        <end position="22"/>
    </location>
</feature>
<evidence type="ECO:0000256" key="1">
    <source>
        <dbReference type="SAM" id="MobiDB-lite"/>
    </source>
</evidence>
<keyword evidence="3" id="KW-1185">Reference proteome</keyword>
<proteinExistence type="predicted"/>
<feature type="compositionally biased region" description="Polar residues" evidence="1">
    <location>
        <begin position="9"/>
        <end position="20"/>
    </location>
</feature>
<accession>A0A2H3B3W5</accession>
<organism evidence="2 3">
    <name type="scientific">Armillaria solidipes</name>
    <dbReference type="NCBI Taxonomy" id="1076256"/>
    <lineage>
        <taxon>Eukaryota</taxon>
        <taxon>Fungi</taxon>
        <taxon>Dikarya</taxon>
        <taxon>Basidiomycota</taxon>
        <taxon>Agaricomycotina</taxon>
        <taxon>Agaricomycetes</taxon>
        <taxon>Agaricomycetidae</taxon>
        <taxon>Agaricales</taxon>
        <taxon>Marasmiineae</taxon>
        <taxon>Physalacriaceae</taxon>
        <taxon>Armillaria</taxon>
    </lineage>
</organism>